<dbReference type="CDD" id="cd06849">
    <property type="entry name" value="lipoyl_domain"/>
    <property type="match status" value="1"/>
</dbReference>
<dbReference type="SUPFAM" id="SSF52777">
    <property type="entry name" value="CoA-dependent acyltransferases"/>
    <property type="match status" value="1"/>
</dbReference>
<keyword evidence="5 6" id="KW-0012">Acyltransferase</keyword>
<evidence type="ECO:0000259" key="8">
    <source>
        <dbReference type="PROSITE" id="PS51826"/>
    </source>
</evidence>
<dbReference type="SUPFAM" id="SSF47005">
    <property type="entry name" value="Peripheral subunit-binding domain of 2-oxo acid dehydrogenase complex"/>
    <property type="match status" value="1"/>
</dbReference>
<dbReference type="PROSITE" id="PS51826">
    <property type="entry name" value="PSBD"/>
    <property type="match status" value="1"/>
</dbReference>
<name>A0ABU6MG14_9BACI</name>
<evidence type="ECO:0000256" key="1">
    <source>
        <dbReference type="ARBA" id="ARBA00001938"/>
    </source>
</evidence>
<evidence type="ECO:0000256" key="5">
    <source>
        <dbReference type="ARBA" id="ARBA00023315"/>
    </source>
</evidence>
<dbReference type="InterPro" id="IPR011053">
    <property type="entry name" value="Single_hybrid_motif"/>
</dbReference>
<dbReference type="InterPro" id="IPR023213">
    <property type="entry name" value="CAT-like_dom_sf"/>
</dbReference>
<keyword evidence="3 6" id="KW-0808">Transferase</keyword>
<dbReference type="Gene3D" id="3.30.559.10">
    <property type="entry name" value="Chloramphenicol acetyltransferase-like domain"/>
    <property type="match status" value="1"/>
</dbReference>
<protein>
    <recommendedName>
        <fullName evidence="6">Dihydrolipoamide acetyltransferase component of pyruvate dehydrogenase complex</fullName>
        <ecNumber evidence="6">2.3.1.-</ecNumber>
    </recommendedName>
</protein>
<comment type="cofactor">
    <cofactor evidence="1 6">
        <name>(R)-lipoate</name>
        <dbReference type="ChEBI" id="CHEBI:83088"/>
    </cofactor>
</comment>
<accession>A0ABU6MG14</accession>
<evidence type="ECO:0000313" key="10">
    <source>
        <dbReference type="Proteomes" id="UP001341444"/>
    </source>
</evidence>
<reference evidence="9 10" key="1">
    <citation type="submission" date="2023-03" db="EMBL/GenBank/DDBJ databases">
        <title>Bacillus Genome Sequencing.</title>
        <authorList>
            <person name="Dunlap C."/>
        </authorList>
    </citation>
    <scope>NUCLEOTIDE SEQUENCE [LARGE SCALE GENOMIC DNA]</scope>
    <source>
        <strain evidence="9 10">B-23453</strain>
    </source>
</reference>
<dbReference type="InterPro" id="IPR001078">
    <property type="entry name" value="2-oxoacid_DH_actylTfrase"/>
</dbReference>
<evidence type="ECO:0000256" key="4">
    <source>
        <dbReference type="ARBA" id="ARBA00022823"/>
    </source>
</evidence>
<evidence type="ECO:0000313" key="9">
    <source>
        <dbReference type="EMBL" id="MED1202971.1"/>
    </source>
</evidence>
<dbReference type="Pfam" id="PF00364">
    <property type="entry name" value="Biotin_lipoyl"/>
    <property type="match status" value="1"/>
</dbReference>
<evidence type="ECO:0000259" key="7">
    <source>
        <dbReference type="PROSITE" id="PS50968"/>
    </source>
</evidence>
<comment type="similarity">
    <text evidence="2 6">Belongs to the 2-oxoacid dehydrogenase family.</text>
</comment>
<gene>
    <name evidence="9" type="ORF">P4T90_07660</name>
</gene>
<dbReference type="PANTHER" id="PTHR43178:SF5">
    <property type="entry name" value="LIPOAMIDE ACYLTRANSFERASE COMPONENT OF BRANCHED-CHAIN ALPHA-KETO ACID DEHYDROGENASE COMPLEX, MITOCHONDRIAL"/>
    <property type="match status" value="1"/>
</dbReference>
<proteinExistence type="inferred from homology"/>
<dbReference type="Proteomes" id="UP001341444">
    <property type="component" value="Unassembled WGS sequence"/>
</dbReference>
<evidence type="ECO:0000256" key="6">
    <source>
        <dbReference type="RuleBase" id="RU003423"/>
    </source>
</evidence>
<dbReference type="EC" id="2.3.1.-" evidence="6"/>
<dbReference type="InterPro" id="IPR000089">
    <property type="entry name" value="Biotin_lipoyl"/>
</dbReference>
<dbReference type="InterPro" id="IPR050743">
    <property type="entry name" value="2-oxoacid_DH_E2_comp"/>
</dbReference>
<dbReference type="PANTHER" id="PTHR43178">
    <property type="entry name" value="DIHYDROLIPOAMIDE ACETYLTRANSFERASE COMPONENT OF PYRUVATE DEHYDROGENASE COMPLEX"/>
    <property type="match status" value="1"/>
</dbReference>
<feature type="domain" description="Peripheral subunit-binding (PSBD)" evidence="8">
    <location>
        <begin position="121"/>
        <end position="158"/>
    </location>
</feature>
<keyword evidence="10" id="KW-1185">Reference proteome</keyword>
<dbReference type="InterPro" id="IPR036625">
    <property type="entry name" value="E3-bd_dom_sf"/>
</dbReference>
<dbReference type="SUPFAM" id="SSF51230">
    <property type="entry name" value="Single hybrid motif"/>
    <property type="match status" value="1"/>
</dbReference>
<dbReference type="Pfam" id="PF02817">
    <property type="entry name" value="E3_binding"/>
    <property type="match status" value="1"/>
</dbReference>
<dbReference type="Gene3D" id="2.40.50.100">
    <property type="match status" value="1"/>
</dbReference>
<dbReference type="Gene3D" id="4.10.320.10">
    <property type="entry name" value="E3-binding domain"/>
    <property type="match status" value="1"/>
</dbReference>
<evidence type="ECO:0000256" key="2">
    <source>
        <dbReference type="ARBA" id="ARBA00007317"/>
    </source>
</evidence>
<feature type="domain" description="Lipoyl-binding" evidence="7">
    <location>
        <begin position="1"/>
        <end position="76"/>
    </location>
</feature>
<comment type="caution">
    <text evidence="9">The sequence shown here is derived from an EMBL/GenBank/DDBJ whole genome shotgun (WGS) entry which is preliminary data.</text>
</comment>
<keyword evidence="4 6" id="KW-0450">Lipoyl</keyword>
<sequence>MIEVKLHDIGEGMTEGEVLAYFVKVGDQVVSDQPIVEVQTDKMTAELPSPVSGTVKEILVEAGTNVDVGTTLLLIDSGSGMKNNQVEKKEPVAFQIGNVISGTKKELSVTLSQAPTQKVILAAPYTRKIARELGIDLGEIKGTGPAGRITDEDVYGYVNRKHEKPAVMQEEMETMEPAPILPESQSVEKTLPFKGRRKQIASKMAKSLYTIPHVTHFEEVDVTRLISLRSEWKDQGKTISVAAFFIKALQLALVKFPIFNARLDEEQQLIRLNSECNIGVAVDTEEGLIVPVIHQAGQKSILEIHAEMKELIHKAQSNELTAREISGGTFTMSNVGPLGGIGATPIINFPEVALISFHKTKQQPVVRNNEIVIRSMMNLSMSFDHRVADGATAVGFTNYFSELIENPASMLLELK</sequence>
<dbReference type="InterPro" id="IPR004167">
    <property type="entry name" value="PSBD"/>
</dbReference>
<dbReference type="Pfam" id="PF00198">
    <property type="entry name" value="2-oxoacid_dh"/>
    <property type="match status" value="1"/>
</dbReference>
<organism evidence="9 10">
    <name type="scientific">Heyndrickxia acidicola</name>
    <dbReference type="NCBI Taxonomy" id="209389"/>
    <lineage>
        <taxon>Bacteria</taxon>
        <taxon>Bacillati</taxon>
        <taxon>Bacillota</taxon>
        <taxon>Bacilli</taxon>
        <taxon>Bacillales</taxon>
        <taxon>Bacillaceae</taxon>
        <taxon>Heyndrickxia</taxon>
    </lineage>
</organism>
<dbReference type="PROSITE" id="PS50968">
    <property type="entry name" value="BIOTINYL_LIPOYL"/>
    <property type="match status" value="1"/>
</dbReference>
<dbReference type="EMBL" id="JARMAB010000009">
    <property type="protein sequence ID" value="MED1202971.1"/>
    <property type="molecule type" value="Genomic_DNA"/>
</dbReference>
<evidence type="ECO:0000256" key="3">
    <source>
        <dbReference type="ARBA" id="ARBA00022679"/>
    </source>
</evidence>